<keyword evidence="3" id="KW-0812">Transmembrane</keyword>
<feature type="compositionally biased region" description="Basic and acidic residues" evidence="2">
    <location>
        <begin position="93"/>
        <end position="104"/>
    </location>
</feature>
<evidence type="ECO:0000256" key="1">
    <source>
        <dbReference type="ARBA" id="ARBA00022679"/>
    </source>
</evidence>
<protein>
    <recommendedName>
        <fullName evidence="4">N-acetyltransferase domain-containing protein</fullName>
    </recommendedName>
</protein>
<dbReference type="InterPro" id="IPR000182">
    <property type="entry name" value="GNAT_dom"/>
</dbReference>
<sequence length="361" mass="38660">MLPPHRRQGQRSPPGACARRATGASARPEPGGPPKPSAPHSDGLSVPGSFQARAGLGGAGNKAPPPKKNIKKPSGASPRPPRPLRDPPGLPRSRLEERQRREQQVEGAGGRGEEEEGAPPDPTAVPRCPLPLLPVPAVPGAPMASFRIRQYQEQDFEAVRALFARGILEHAPACFRHVLRAARVRLALLAVFVAARAAAGSWLLGLGAVALALALLWVLVRSLGAEYVREALGTDLCDVPSTYLRSPDRRFWVAEEGGSVAGMVAAMPAGRGELELKRMSVSREHRGRGLARALCREVLAFARARGYGAVVLSTSVVQVAAQRLYEGQGFRRVGTSYPSLLGTLLNFRIFRYRCDLGDGDK</sequence>
<dbReference type="Gene3D" id="3.40.630.30">
    <property type="match status" value="1"/>
</dbReference>
<comment type="caution">
    <text evidence="5">The sequence shown here is derived from an EMBL/GenBank/DDBJ whole genome shotgun (WGS) entry which is preliminary data.</text>
</comment>
<dbReference type="STRING" id="44316.ENSEGOP00005021153"/>
<feature type="transmembrane region" description="Helical" evidence="3">
    <location>
        <begin position="186"/>
        <end position="219"/>
    </location>
</feature>
<keyword evidence="3" id="KW-1133">Transmembrane helix</keyword>
<keyword evidence="1" id="KW-0808">Transferase</keyword>
<dbReference type="EMBL" id="QUSF01003376">
    <property type="protein sequence ID" value="RLV63231.1"/>
    <property type="molecule type" value="Genomic_DNA"/>
</dbReference>
<keyword evidence="3" id="KW-0472">Membrane</keyword>
<dbReference type="InterPro" id="IPR016181">
    <property type="entry name" value="Acyl_CoA_acyltransferase"/>
</dbReference>
<feature type="compositionally biased region" description="Pro residues" evidence="2">
    <location>
        <begin position="119"/>
        <end position="128"/>
    </location>
</feature>
<evidence type="ECO:0000313" key="6">
    <source>
        <dbReference type="Proteomes" id="UP000276834"/>
    </source>
</evidence>
<name>A0A3L8Q7D7_CHLGU</name>
<organism evidence="5 6">
    <name type="scientific">Chloebia gouldiae</name>
    <name type="common">Gouldian finch</name>
    <name type="synonym">Erythrura gouldiae</name>
    <dbReference type="NCBI Taxonomy" id="44316"/>
    <lineage>
        <taxon>Eukaryota</taxon>
        <taxon>Metazoa</taxon>
        <taxon>Chordata</taxon>
        <taxon>Craniata</taxon>
        <taxon>Vertebrata</taxon>
        <taxon>Euteleostomi</taxon>
        <taxon>Archelosauria</taxon>
        <taxon>Archosauria</taxon>
        <taxon>Dinosauria</taxon>
        <taxon>Saurischia</taxon>
        <taxon>Theropoda</taxon>
        <taxon>Coelurosauria</taxon>
        <taxon>Aves</taxon>
        <taxon>Neognathae</taxon>
        <taxon>Neoaves</taxon>
        <taxon>Telluraves</taxon>
        <taxon>Australaves</taxon>
        <taxon>Passeriformes</taxon>
        <taxon>Passeroidea</taxon>
        <taxon>Passeridae</taxon>
        <taxon>Chloebia</taxon>
    </lineage>
</organism>
<dbReference type="PANTHER" id="PTHR13947">
    <property type="entry name" value="GNAT FAMILY N-ACETYLTRANSFERASE"/>
    <property type="match status" value="1"/>
</dbReference>
<feature type="domain" description="N-acetyltransferase" evidence="4">
    <location>
        <begin position="211"/>
        <end position="357"/>
    </location>
</feature>
<reference evidence="5 6" key="1">
    <citation type="journal article" date="2018" name="Proc. R. Soc. B">
        <title>A non-coding region near Follistatin controls head colour polymorphism in the Gouldian finch.</title>
        <authorList>
            <person name="Toomey M.B."/>
            <person name="Marques C.I."/>
            <person name="Andrade P."/>
            <person name="Araujo P.M."/>
            <person name="Sabatino S."/>
            <person name="Gazda M.A."/>
            <person name="Afonso S."/>
            <person name="Lopes R.J."/>
            <person name="Corbo J.C."/>
            <person name="Carneiro M."/>
        </authorList>
    </citation>
    <scope>NUCLEOTIDE SEQUENCE [LARGE SCALE GENOMIC DNA]</scope>
    <source>
        <strain evidence="5">Red01</strain>
        <tissue evidence="5">Muscle</tissue>
    </source>
</reference>
<proteinExistence type="predicted"/>
<dbReference type="Pfam" id="PF00583">
    <property type="entry name" value="Acetyltransf_1"/>
    <property type="match status" value="1"/>
</dbReference>
<dbReference type="CDD" id="cd04301">
    <property type="entry name" value="NAT_SF"/>
    <property type="match status" value="1"/>
</dbReference>
<keyword evidence="6" id="KW-1185">Reference proteome</keyword>
<accession>A0A3L8Q7D7</accession>
<feature type="region of interest" description="Disordered" evidence="2">
    <location>
        <begin position="1"/>
        <end position="128"/>
    </location>
</feature>
<dbReference type="SUPFAM" id="SSF55729">
    <property type="entry name" value="Acyl-CoA N-acyltransferases (Nat)"/>
    <property type="match status" value="1"/>
</dbReference>
<dbReference type="PANTHER" id="PTHR13947:SF58">
    <property type="entry name" value="8B (PUTATIVE,_PSEUDO-RELATED"/>
    <property type="match status" value="1"/>
</dbReference>
<evidence type="ECO:0000256" key="3">
    <source>
        <dbReference type="SAM" id="Phobius"/>
    </source>
</evidence>
<gene>
    <name evidence="5" type="ORF">DV515_00018480</name>
</gene>
<dbReference type="PROSITE" id="PS51186">
    <property type="entry name" value="GNAT"/>
    <property type="match status" value="1"/>
</dbReference>
<feature type="compositionally biased region" description="Pro residues" evidence="2">
    <location>
        <begin position="78"/>
        <end position="90"/>
    </location>
</feature>
<dbReference type="GO" id="GO:0008080">
    <property type="term" value="F:N-acetyltransferase activity"/>
    <property type="evidence" value="ECO:0007669"/>
    <property type="project" value="InterPro"/>
</dbReference>
<dbReference type="OrthoDB" id="41532at2759"/>
<evidence type="ECO:0000259" key="4">
    <source>
        <dbReference type="PROSITE" id="PS51186"/>
    </source>
</evidence>
<evidence type="ECO:0000256" key="2">
    <source>
        <dbReference type="SAM" id="MobiDB-lite"/>
    </source>
</evidence>
<dbReference type="AlphaFoldDB" id="A0A3L8Q7D7"/>
<evidence type="ECO:0000313" key="5">
    <source>
        <dbReference type="EMBL" id="RLV63231.1"/>
    </source>
</evidence>
<dbReference type="InterPro" id="IPR050769">
    <property type="entry name" value="NAT_camello-type"/>
</dbReference>
<dbReference type="Proteomes" id="UP000276834">
    <property type="component" value="Unassembled WGS sequence"/>
</dbReference>